<protein>
    <submittedName>
        <fullName evidence="2">Uncharacterized protein</fullName>
    </submittedName>
</protein>
<feature type="compositionally biased region" description="Basic residues" evidence="1">
    <location>
        <begin position="107"/>
        <end position="118"/>
    </location>
</feature>
<keyword evidence="3" id="KW-1185">Reference proteome</keyword>
<dbReference type="EMBL" id="CP042192">
    <property type="protein sequence ID" value="QDS72590.1"/>
    <property type="molecule type" value="Genomic_DNA"/>
</dbReference>
<feature type="compositionally biased region" description="Low complexity" evidence="1">
    <location>
        <begin position="87"/>
        <end position="98"/>
    </location>
</feature>
<dbReference type="OrthoDB" id="427960at2759"/>
<evidence type="ECO:0000313" key="2">
    <source>
        <dbReference type="EMBL" id="QDS72590.1"/>
    </source>
</evidence>
<accession>A0A517LAC7</accession>
<feature type="compositionally biased region" description="Polar residues" evidence="1">
    <location>
        <begin position="1"/>
        <end position="12"/>
    </location>
</feature>
<proteinExistence type="predicted"/>
<dbReference type="AlphaFoldDB" id="A0A517LAC7"/>
<feature type="region of interest" description="Disordered" evidence="1">
    <location>
        <begin position="49"/>
        <end position="118"/>
    </location>
</feature>
<reference evidence="2 3" key="1">
    <citation type="submission" date="2019-07" db="EMBL/GenBank/DDBJ databases">
        <title>Finished genome of Venturia effusa.</title>
        <authorList>
            <person name="Young C.A."/>
            <person name="Cox M.P."/>
            <person name="Ganley A.R.D."/>
            <person name="David W.J."/>
        </authorList>
    </citation>
    <scope>NUCLEOTIDE SEQUENCE [LARGE SCALE GENOMIC DNA]</scope>
    <source>
        <strain evidence="3">albino</strain>
    </source>
</reference>
<name>A0A517LAC7_9PEZI</name>
<evidence type="ECO:0000256" key="1">
    <source>
        <dbReference type="SAM" id="MobiDB-lite"/>
    </source>
</evidence>
<feature type="region of interest" description="Disordered" evidence="1">
    <location>
        <begin position="1"/>
        <end position="22"/>
    </location>
</feature>
<dbReference type="Proteomes" id="UP000316270">
    <property type="component" value="Chromosome 8"/>
</dbReference>
<evidence type="ECO:0000313" key="3">
    <source>
        <dbReference type="Proteomes" id="UP000316270"/>
    </source>
</evidence>
<sequence>MGQFLSKSNQSPSQPPADEKDREIARLREQVEAQQRDLWACNAHIRYLEQDLDNERQMNDDAEMRRQDSYDRAATRTDEREERGGDQHQQQQQQQQQQAVSDSAHLPKAHKLTILIRR</sequence>
<organism evidence="2 3">
    <name type="scientific">Venturia effusa</name>
    <dbReference type="NCBI Taxonomy" id="50376"/>
    <lineage>
        <taxon>Eukaryota</taxon>
        <taxon>Fungi</taxon>
        <taxon>Dikarya</taxon>
        <taxon>Ascomycota</taxon>
        <taxon>Pezizomycotina</taxon>
        <taxon>Dothideomycetes</taxon>
        <taxon>Pleosporomycetidae</taxon>
        <taxon>Venturiales</taxon>
        <taxon>Venturiaceae</taxon>
        <taxon>Venturia</taxon>
    </lineage>
</organism>
<feature type="compositionally biased region" description="Basic and acidic residues" evidence="1">
    <location>
        <begin position="49"/>
        <end position="86"/>
    </location>
</feature>
<gene>
    <name evidence="2" type="ORF">FKW77_001334</name>
</gene>